<evidence type="ECO:0000256" key="1">
    <source>
        <dbReference type="SAM" id="MobiDB-lite"/>
    </source>
</evidence>
<keyword evidence="4" id="KW-1185">Reference proteome</keyword>
<reference evidence="3" key="2">
    <citation type="submission" date="2023-01" db="EMBL/GenBank/DDBJ databases">
        <authorList>
            <person name="Sun Q."/>
            <person name="Evtushenko L."/>
        </authorList>
    </citation>
    <scope>NUCLEOTIDE SEQUENCE</scope>
    <source>
        <strain evidence="3">VKM Ac-1401</strain>
    </source>
</reference>
<proteinExistence type="predicted"/>
<dbReference type="InterPro" id="IPR036188">
    <property type="entry name" value="FAD/NAD-bd_sf"/>
</dbReference>
<feature type="domain" description="FAD-dependent urate hydroxylase HpyO/Asp monooxygenase CreE-like FAD/NAD(P)-binding" evidence="2">
    <location>
        <begin position="9"/>
        <end position="189"/>
    </location>
</feature>
<dbReference type="PANTHER" id="PTHR40254:SF1">
    <property type="entry name" value="BLR0577 PROTEIN"/>
    <property type="match status" value="1"/>
</dbReference>
<dbReference type="InterPro" id="IPR052189">
    <property type="entry name" value="L-asp_N-monooxygenase_NS-form"/>
</dbReference>
<organism evidence="3 4">
    <name type="scientific">Leifsonia poae</name>
    <dbReference type="NCBI Taxonomy" id="110933"/>
    <lineage>
        <taxon>Bacteria</taxon>
        <taxon>Bacillati</taxon>
        <taxon>Actinomycetota</taxon>
        <taxon>Actinomycetes</taxon>
        <taxon>Micrococcales</taxon>
        <taxon>Microbacteriaceae</taxon>
        <taxon>Leifsonia</taxon>
    </lineage>
</organism>
<protein>
    <submittedName>
        <fullName evidence="3">Adenylate cyclase</fullName>
    </submittedName>
</protein>
<name>A0A9W6HBY3_9MICO</name>
<dbReference type="InterPro" id="IPR038732">
    <property type="entry name" value="HpyO/CreE_NAD-binding"/>
</dbReference>
<sequence length="639" mass="68250">MSSLRASIAVIGAGPRAAGWLERFAANRAAAGRGEPVTIHLVDPHPAGPGRIWRSAQSPLLKLNSMAADVTMFTDASCAIDGPIIPGPSLIEWAEQVRAGHIDDGRVTDAVVRAELEGLTGSSFPTRRLQSHYLDWFQRRAVELLDADVTIVVHANRAVSVEGGDDVQQVTLEDGSSIRADLVLYALGHNGRALDGEPAALAAFADRHGLHYQPPAFTADADTSALAAGRPIVVRGFGLAAVDLVVLLTEGRGGRFDRAPGGGLRYTPSGLEPRILIGSRRGVPYHAKISSTLVGDRPPLRFFTADALGRLLGRGTPVDFRSEVWPLIAREMLHGYYAELFTGHPERTASDWSSFVARLALVDPFGDEYRALVERAVPHEDDRLLLDAFDRPLDGTRFENAAALQEAVRDYIRRDLRLRSDQGHSATLGLFTALLQCMFVLAPESGSPGWSETARTDLRTWWPGFFSYVASGPPGHRLEELVALSEAGIVEFLGGGMRVTADEDAGAFIVGGSNVDGEFAADTLVDAWLPGADAATSDSAALRDLVARGDGAERDGLIEVRPSDSRIVRTDGSVHPRRYAIGPFTTAPFAGAFSRPGTNALSFRENDAVAVAMVRRLSGSEAPAGAVEPPATRTSPAIA</sequence>
<dbReference type="AlphaFoldDB" id="A0A9W6HBY3"/>
<comment type="caution">
    <text evidence="3">The sequence shown here is derived from an EMBL/GenBank/DDBJ whole genome shotgun (WGS) entry which is preliminary data.</text>
</comment>
<dbReference type="SUPFAM" id="SSF51905">
    <property type="entry name" value="FAD/NAD(P)-binding domain"/>
    <property type="match status" value="1"/>
</dbReference>
<accession>A0A9W6HBY3</accession>
<evidence type="ECO:0000313" key="3">
    <source>
        <dbReference type="EMBL" id="GLJ77704.1"/>
    </source>
</evidence>
<dbReference type="Pfam" id="PF13454">
    <property type="entry name" value="NAD_binding_9"/>
    <property type="match status" value="1"/>
</dbReference>
<dbReference type="Gene3D" id="3.50.50.60">
    <property type="entry name" value="FAD/NAD(P)-binding domain"/>
    <property type="match status" value="1"/>
</dbReference>
<dbReference type="EMBL" id="BSEN01000015">
    <property type="protein sequence ID" value="GLJ77704.1"/>
    <property type="molecule type" value="Genomic_DNA"/>
</dbReference>
<dbReference type="Proteomes" id="UP001142372">
    <property type="component" value="Unassembled WGS sequence"/>
</dbReference>
<feature type="region of interest" description="Disordered" evidence="1">
    <location>
        <begin position="620"/>
        <end position="639"/>
    </location>
</feature>
<gene>
    <name evidence="3" type="ORF">GCM10017584_32780</name>
</gene>
<reference evidence="3" key="1">
    <citation type="journal article" date="2014" name="Int. J. Syst. Evol. Microbiol.">
        <title>Complete genome sequence of Corynebacterium casei LMG S-19264T (=DSM 44701T), isolated from a smear-ripened cheese.</title>
        <authorList>
            <consortium name="US DOE Joint Genome Institute (JGI-PGF)"/>
            <person name="Walter F."/>
            <person name="Albersmeier A."/>
            <person name="Kalinowski J."/>
            <person name="Ruckert C."/>
        </authorList>
    </citation>
    <scope>NUCLEOTIDE SEQUENCE</scope>
    <source>
        <strain evidence="3">VKM Ac-1401</strain>
    </source>
</reference>
<evidence type="ECO:0000313" key="4">
    <source>
        <dbReference type="Proteomes" id="UP001142372"/>
    </source>
</evidence>
<evidence type="ECO:0000259" key="2">
    <source>
        <dbReference type="Pfam" id="PF13454"/>
    </source>
</evidence>
<dbReference type="PANTHER" id="PTHR40254">
    <property type="entry name" value="BLR0577 PROTEIN"/>
    <property type="match status" value="1"/>
</dbReference>
<dbReference type="RefSeq" id="WP_271178326.1">
    <property type="nucleotide sequence ID" value="NZ_BAAAJO010000003.1"/>
</dbReference>